<feature type="region of interest" description="Disordered" evidence="1">
    <location>
        <begin position="1"/>
        <end position="32"/>
    </location>
</feature>
<dbReference type="GO" id="GO:0005882">
    <property type="term" value="C:intermediate filament"/>
    <property type="evidence" value="ECO:0007669"/>
    <property type="project" value="TreeGrafter"/>
</dbReference>
<dbReference type="GO" id="GO:0005886">
    <property type="term" value="C:plasma membrane"/>
    <property type="evidence" value="ECO:0007669"/>
    <property type="project" value="TreeGrafter"/>
</dbReference>
<proteinExistence type="predicted"/>
<dbReference type="GO" id="GO:0005200">
    <property type="term" value="F:structural constituent of cytoskeleton"/>
    <property type="evidence" value="ECO:0007669"/>
    <property type="project" value="TreeGrafter"/>
</dbReference>
<dbReference type="AlphaFoldDB" id="A0A6A1Q8F4"/>
<dbReference type="OrthoDB" id="10473010at2759"/>
<feature type="non-terminal residue" evidence="2">
    <location>
        <position position="1"/>
    </location>
</feature>
<reference evidence="2 3" key="1">
    <citation type="journal article" date="2019" name="PLoS ONE">
        <title>Genomic analyses reveal an absence of contemporary introgressive admixture between fin whales and blue whales, despite known hybrids.</title>
        <authorList>
            <person name="Westbury M.V."/>
            <person name="Petersen B."/>
            <person name="Lorenzen E.D."/>
        </authorList>
    </citation>
    <scope>NUCLEOTIDE SEQUENCE [LARGE SCALE GENOMIC DNA]</scope>
    <source>
        <strain evidence="2">FinWhale-01</strain>
    </source>
</reference>
<dbReference type="InterPro" id="IPR050405">
    <property type="entry name" value="Intermediate_filament"/>
</dbReference>
<evidence type="ECO:0000256" key="1">
    <source>
        <dbReference type="SAM" id="MobiDB-lite"/>
    </source>
</evidence>
<comment type="caution">
    <text evidence="2">The sequence shown here is derived from an EMBL/GenBank/DDBJ whole genome shotgun (WGS) entry which is preliminary data.</text>
</comment>
<feature type="compositionally biased region" description="Basic and acidic residues" evidence="1">
    <location>
        <begin position="1"/>
        <end position="19"/>
    </location>
</feature>
<dbReference type="PANTHER" id="PTHR45652:SF5">
    <property type="entry name" value="VIMENTIN"/>
    <property type="match status" value="1"/>
</dbReference>
<evidence type="ECO:0000313" key="2">
    <source>
        <dbReference type="EMBL" id="KAB0403574.1"/>
    </source>
</evidence>
<sequence>ARRPQHPELIRVQPERNDHILPGQHTAPQRQPQPHALPLEQRVHHTLPGLYLNSEFKNTGTKEKAQHGNLAKEVMQLWKKLQEEMLQRGPQREETQSTLQEVDNTSLALLDLEHKHGQTGVHVSKPELTAALCDMWQENESVAAKNLWEVEEWYKSKFAISVRLLIELKQLCPVAGAAGAKRVPKPGSVSYLAKSILDSLLLVDSHSKRTILIKKVKTRDRFSMKLHSITHKIDLEEK</sequence>
<organism evidence="2 3">
    <name type="scientific">Balaenoptera physalus</name>
    <name type="common">Fin whale</name>
    <name type="synonym">Balaena physalus</name>
    <dbReference type="NCBI Taxonomy" id="9770"/>
    <lineage>
        <taxon>Eukaryota</taxon>
        <taxon>Metazoa</taxon>
        <taxon>Chordata</taxon>
        <taxon>Craniata</taxon>
        <taxon>Vertebrata</taxon>
        <taxon>Euteleostomi</taxon>
        <taxon>Mammalia</taxon>
        <taxon>Eutheria</taxon>
        <taxon>Laurasiatheria</taxon>
        <taxon>Artiodactyla</taxon>
        <taxon>Whippomorpha</taxon>
        <taxon>Cetacea</taxon>
        <taxon>Mysticeti</taxon>
        <taxon>Balaenopteridae</taxon>
        <taxon>Balaenoptera</taxon>
    </lineage>
</organism>
<name>A0A6A1Q8F4_BALPH</name>
<dbReference type="PANTHER" id="PTHR45652">
    <property type="entry name" value="GLIAL FIBRILLARY ACIDIC PROTEIN"/>
    <property type="match status" value="1"/>
</dbReference>
<keyword evidence="3" id="KW-1185">Reference proteome</keyword>
<dbReference type="Proteomes" id="UP000437017">
    <property type="component" value="Unassembled WGS sequence"/>
</dbReference>
<gene>
    <name evidence="2" type="ORF">E2I00_003739</name>
</gene>
<dbReference type="GO" id="GO:0045109">
    <property type="term" value="P:intermediate filament organization"/>
    <property type="evidence" value="ECO:0007669"/>
    <property type="project" value="TreeGrafter"/>
</dbReference>
<dbReference type="Gene3D" id="1.20.5.1160">
    <property type="entry name" value="Vasodilator-stimulated phosphoprotein"/>
    <property type="match status" value="1"/>
</dbReference>
<dbReference type="GO" id="GO:0030424">
    <property type="term" value="C:axon"/>
    <property type="evidence" value="ECO:0007669"/>
    <property type="project" value="TreeGrafter"/>
</dbReference>
<protein>
    <submittedName>
        <fullName evidence="2">Uncharacterized protein</fullName>
    </submittedName>
</protein>
<evidence type="ECO:0000313" key="3">
    <source>
        <dbReference type="Proteomes" id="UP000437017"/>
    </source>
</evidence>
<dbReference type="GO" id="GO:0005737">
    <property type="term" value="C:cytoplasm"/>
    <property type="evidence" value="ECO:0007669"/>
    <property type="project" value="TreeGrafter"/>
</dbReference>
<accession>A0A6A1Q8F4</accession>
<dbReference type="EMBL" id="SGJD01000777">
    <property type="protein sequence ID" value="KAB0403574.1"/>
    <property type="molecule type" value="Genomic_DNA"/>
</dbReference>
<dbReference type="Gene3D" id="1.20.5.500">
    <property type="entry name" value="Single helix bin"/>
    <property type="match status" value="1"/>
</dbReference>